<protein>
    <submittedName>
        <fullName evidence="3">Uncharacterized protein</fullName>
    </submittedName>
</protein>
<dbReference type="PANTHER" id="PTHR36354">
    <property type="entry name" value="IMPORT INNER MEMBRANE TRANSLOCASE SUBUNIT"/>
    <property type="match status" value="1"/>
</dbReference>
<evidence type="ECO:0000256" key="1">
    <source>
        <dbReference type="SAM" id="MobiDB-lite"/>
    </source>
</evidence>
<feature type="transmembrane region" description="Helical" evidence="2">
    <location>
        <begin position="195"/>
        <end position="222"/>
    </location>
</feature>
<keyword evidence="2" id="KW-1133">Transmembrane helix</keyword>
<feature type="compositionally biased region" description="Acidic residues" evidence="1">
    <location>
        <begin position="387"/>
        <end position="400"/>
    </location>
</feature>
<dbReference type="Proteomes" id="UP000663760">
    <property type="component" value="Chromosome 6"/>
</dbReference>
<feature type="transmembrane region" description="Helical" evidence="2">
    <location>
        <begin position="228"/>
        <end position="248"/>
    </location>
</feature>
<keyword evidence="2" id="KW-0812">Transmembrane</keyword>
<dbReference type="InterPro" id="IPR038552">
    <property type="entry name" value="Tim21_IMS_sf"/>
</dbReference>
<dbReference type="PANTHER" id="PTHR36354:SF2">
    <property type="entry name" value="IMPORT INNER MEMBRANE TRANSLOCASE SUBUNIT"/>
    <property type="match status" value="1"/>
</dbReference>
<accession>A0A7I8KKF0</accession>
<evidence type="ECO:0000256" key="2">
    <source>
        <dbReference type="SAM" id="Phobius"/>
    </source>
</evidence>
<feature type="compositionally biased region" description="Basic and acidic residues" evidence="1">
    <location>
        <begin position="401"/>
        <end position="423"/>
    </location>
</feature>
<proteinExistence type="predicted"/>
<dbReference type="Gene3D" id="3.10.450.320">
    <property type="entry name" value="Mitochondrial import inner membrane translocase subunit Tim21"/>
    <property type="match status" value="1"/>
</dbReference>
<dbReference type="EMBL" id="LR746269">
    <property type="protein sequence ID" value="CAA7398260.1"/>
    <property type="molecule type" value="Genomic_DNA"/>
</dbReference>
<organism evidence="3 4">
    <name type="scientific">Spirodela intermedia</name>
    <name type="common">Intermediate duckweed</name>
    <dbReference type="NCBI Taxonomy" id="51605"/>
    <lineage>
        <taxon>Eukaryota</taxon>
        <taxon>Viridiplantae</taxon>
        <taxon>Streptophyta</taxon>
        <taxon>Embryophyta</taxon>
        <taxon>Tracheophyta</taxon>
        <taxon>Spermatophyta</taxon>
        <taxon>Magnoliopsida</taxon>
        <taxon>Liliopsida</taxon>
        <taxon>Araceae</taxon>
        <taxon>Lemnoideae</taxon>
        <taxon>Spirodela</taxon>
    </lineage>
</organism>
<gene>
    <name evidence="3" type="ORF">SI8410_06008925</name>
</gene>
<sequence length="423" mass="45998">MADPSRRIICGIRALHARAVRRDPIFWFASGPQASVSSPFNGSGSFSSAVVPNAASDLGLSSFGAQMRSCSASGIWSRVFSLGGFPPSAPSNLASSRGFSARSDRGLRPYRNWRGNYSSGLQSSCCSVAGVAPASGARVICNSLKAAFSSSTKLKSHETIGRSFAAKPLIALSSVVSRYREVIGLQTEAFWKRNYLVLVGAAGVLLCIVLWRLMFGVASTFVGLSEGMAKYGFLALASAMVAFTGIYLRARFTVNPDKIYRMAMRKLNTSAGILEIMGAPLTGTDVRAYVMSGGGVRLKNFKLRFGGKRCFLIFPIKGSDRRGLVSVEAKKKKGQYDIKLLAVDIPMATGPDQRIFMIGDEAEYRVGGGLISELRDPIVKAMAAEKEFEDQDLREEEEDEKRELEEEERRRQGEMVKLKNEGS</sequence>
<reference evidence="3" key="1">
    <citation type="submission" date="2020-02" db="EMBL/GenBank/DDBJ databases">
        <authorList>
            <person name="Scholz U."/>
            <person name="Mascher M."/>
            <person name="Fiebig A."/>
        </authorList>
    </citation>
    <scope>NUCLEOTIDE SEQUENCE</scope>
</reference>
<evidence type="ECO:0000313" key="3">
    <source>
        <dbReference type="EMBL" id="CAA7398260.1"/>
    </source>
</evidence>
<keyword evidence="4" id="KW-1185">Reference proteome</keyword>
<evidence type="ECO:0000313" key="4">
    <source>
        <dbReference type="Proteomes" id="UP000663760"/>
    </source>
</evidence>
<dbReference type="OrthoDB" id="2016421at2759"/>
<keyword evidence="2" id="KW-0472">Membrane</keyword>
<dbReference type="AlphaFoldDB" id="A0A7I8KKF0"/>
<feature type="region of interest" description="Disordered" evidence="1">
    <location>
        <begin position="386"/>
        <end position="423"/>
    </location>
</feature>
<name>A0A7I8KKF0_SPIIN</name>